<evidence type="ECO:0000313" key="3">
    <source>
        <dbReference type="EMBL" id="GBB96241.1"/>
    </source>
</evidence>
<evidence type="ECO:0000313" key="4">
    <source>
        <dbReference type="Proteomes" id="UP000247702"/>
    </source>
</evidence>
<dbReference type="Proteomes" id="UP000247702">
    <property type="component" value="Unassembled WGS sequence"/>
</dbReference>
<feature type="compositionally biased region" description="Polar residues" evidence="1">
    <location>
        <begin position="1377"/>
        <end position="1386"/>
    </location>
</feature>
<reference evidence="3 4" key="1">
    <citation type="submission" date="2017-11" db="EMBL/GenBank/DDBJ databases">
        <title>The genome of Rhizophagus clarus HR1 reveals common genetic basis of auxotrophy among arbuscular mycorrhizal fungi.</title>
        <authorList>
            <person name="Kobayashi Y."/>
        </authorList>
    </citation>
    <scope>NUCLEOTIDE SEQUENCE [LARGE SCALE GENOMIC DNA]</scope>
    <source>
        <strain evidence="3 4">HR1</strain>
    </source>
</reference>
<dbReference type="STRING" id="94130.A0A2Z6RH64"/>
<dbReference type="SUPFAM" id="SSF53098">
    <property type="entry name" value="Ribonuclease H-like"/>
    <property type="match status" value="1"/>
</dbReference>
<protein>
    <recommendedName>
        <fullName evidence="2">Reverse transcriptase domain-containing protein</fullName>
    </recommendedName>
</protein>
<dbReference type="PANTHER" id="PTHR19446">
    <property type="entry name" value="REVERSE TRANSCRIPTASES"/>
    <property type="match status" value="1"/>
</dbReference>
<evidence type="ECO:0000256" key="1">
    <source>
        <dbReference type="SAM" id="MobiDB-lite"/>
    </source>
</evidence>
<dbReference type="Pfam" id="PF00078">
    <property type="entry name" value="RVT_1"/>
    <property type="match status" value="1"/>
</dbReference>
<feature type="region of interest" description="Disordered" evidence="1">
    <location>
        <begin position="1377"/>
        <end position="1405"/>
    </location>
</feature>
<gene>
    <name evidence="3" type="ORF">RclHR1_27090002</name>
</gene>
<proteinExistence type="predicted"/>
<keyword evidence="4" id="KW-1185">Reference proteome</keyword>
<dbReference type="InterPro" id="IPR000477">
    <property type="entry name" value="RT_dom"/>
</dbReference>
<dbReference type="InterPro" id="IPR036397">
    <property type="entry name" value="RNaseH_sf"/>
</dbReference>
<sequence length="1612" mass="180984">MCEYLHANIVAGANAILPARTVGNDHTPKLPKDLKTLIQHYRFLNRVIHSIKLLRKYPHTFSSSHERKWSGHLTRLNTIFNLYKSTFPAVPILPTSLFSCRIDNFNSLFLTLSHASKSLRGLHLLKEKEFQDSSIKAHLEFRDQNFDTDISSFINSALFRSHRRIVLDRVFIDHPTTPQLLTNPKDVSDAAINHFQHTVPIKSTPPSHISALPDRWCSAYSSMTALSPDIYSSLLSPPSLAEWLSTVSSMPTGKAPGYGFPIPKPHEWRCQLKNTRPITLLEVIQKSFVKLFYNRLSAILAVHEVLKGGNFAGLPGGTCRDPIITLESIIHDANHNNSPLWILSQDISKAFDSVNLTMLKFALERIRLPASAIMLILSLFMNRSNQVFTAYGETPSYQVHIGIDQGEVISPLLWVIYIDPLLIILQTEMQDPYILRSLTLSSNMTGFLSDICINNLKYVLISNSLPLTTTSIILPVDFHLSLSSLNDISSISVTPLSITSSFRFLGVWFNINGSRDFVKKQIAGECNSFAATLRPARLSAKQVVYLYNSVLIPKLEYCMQVTHLSVSDCYAATRSIRSLVKHKANFSRSLPNSILYLSQALGLINLFSHLVQCHVNNLFLMANSSTLIIQRLFIHRLMMIQFHFLIPLSPLLVDDWSLWSTMTAFKCDYIACTIASMSSTPFVCNMLAFPLHFQTLHSLAILLYIRLTAPSDSHLVSWPAYQSAYIAQLADKCGRSLPHKWYLDIKAHTTLPDSHDQLLVCYVCPPTATSSVTLIPGITTTQKNRHWLVTLDGSDFPLFGKQLSVQPKKDTCMIVHWISDCHSSPGDVIRLRPCPGCDAHVPFPSANKYTTVSPSCTFKASLLKSLILPTNCERIRQSTTEVVSPYSWADLSIMVIPYYKRLEVLPDFSSSTSVSACDLPEDSPLGVSSTSLPPVPLPSRSHYRYYTDGSLVNLGTPEVSMGWSWVQLIPDAGYHNSIATYAHGTIQNWPSSTRAEAAAIYAALSVSPDDSDVTIYTDLKPLLMLWASIESSIRSKRLTVFRVKVKGHDGNYWNEFADSLANSAHHSNMAPLIPAAAYTSSHNVRLVYDNVVCESNPRRLFKLYFQASLLKDLLSLKRFQFVYCLFDMDDYVIDWELTWFTLNFSPAHDASFQASHAARHYTFKFKLFLDDLPLLEKLKITRSDQYIDLLTCRSCRDRMEDLMHLILCSKRRSVMHQILQSYQNHLFSKLREAGDLADVYPTPMLRKLSSLSCWTISSSNWSSYALIRGCLPIMFIDLFVDLSIPRQSTIKVIAAIHNNFIQKLRKRIWNPRTYDKSKWEDAMNITLKLKTTPRPSNLPATSYVPFSSLPPLTYLVTPRDSEIDWIKNSMTQDLPWSRQLSNNQPQKPLANTRFLNPPHWDRSKSNDKCGRSVFFSTVLRTSPPLSSPNQAITMSPHEAANILSLLKFLQHDMAEVCDCITALELNDRCMTRIEQHLRLLPPPDILATNQSSDMLVDALALPNPTVALVSSRPTAMPVQTPLNPLSPGFTPSRLVRAPLSAPINLPEISSPSSTSQADSSSTQTRDEIQAINAKHSAIENKLDMLAKSISDFIRSITSSSSSSNSASTAGSN</sequence>
<dbReference type="GO" id="GO:0003676">
    <property type="term" value="F:nucleic acid binding"/>
    <property type="evidence" value="ECO:0007669"/>
    <property type="project" value="InterPro"/>
</dbReference>
<accession>A0A2Z6RH64</accession>
<dbReference type="EMBL" id="BEXD01001901">
    <property type="protein sequence ID" value="GBB96241.1"/>
    <property type="molecule type" value="Genomic_DNA"/>
</dbReference>
<feature type="domain" description="Reverse transcriptase" evidence="2">
    <location>
        <begin position="243"/>
        <end position="509"/>
    </location>
</feature>
<dbReference type="PROSITE" id="PS50878">
    <property type="entry name" value="RT_POL"/>
    <property type="match status" value="1"/>
</dbReference>
<feature type="region of interest" description="Disordered" evidence="1">
    <location>
        <begin position="1543"/>
        <end position="1566"/>
    </location>
</feature>
<dbReference type="InterPro" id="IPR012337">
    <property type="entry name" value="RNaseH-like_sf"/>
</dbReference>
<comment type="caution">
    <text evidence="3">The sequence shown here is derived from an EMBL/GenBank/DDBJ whole genome shotgun (WGS) entry which is preliminary data.</text>
</comment>
<name>A0A2Z6RH64_9GLOM</name>
<dbReference type="Gene3D" id="3.30.420.10">
    <property type="entry name" value="Ribonuclease H-like superfamily/Ribonuclease H"/>
    <property type="match status" value="1"/>
</dbReference>
<feature type="compositionally biased region" description="Low complexity" evidence="1">
    <location>
        <begin position="1549"/>
        <end position="1563"/>
    </location>
</feature>
<organism evidence="3 4">
    <name type="scientific">Rhizophagus clarus</name>
    <dbReference type="NCBI Taxonomy" id="94130"/>
    <lineage>
        <taxon>Eukaryota</taxon>
        <taxon>Fungi</taxon>
        <taxon>Fungi incertae sedis</taxon>
        <taxon>Mucoromycota</taxon>
        <taxon>Glomeromycotina</taxon>
        <taxon>Glomeromycetes</taxon>
        <taxon>Glomerales</taxon>
        <taxon>Glomeraceae</taxon>
        <taxon>Rhizophagus</taxon>
    </lineage>
</organism>
<evidence type="ECO:0000259" key="2">
    <source>
        <dbReference type="PROSITE" id="PS50878"/>
    </source>
</evidence>